<protein>
    <recommendedName>
        <fullName evidence="6">Phytanoyl-CoA dioxygenase family protein</fullName>
    </recommendedName>
</protein>
<dbReference type="OMA" id="GYRLDHN"/>
<evidence type="ECO:0000313" key="4">
    <source>
        <dbReference type="EMBL" id="KAG8466732.1"/>
    </source>
</evidence>
<evidence type="ECO:0000313" key="5">
    <source>
        <dbReference type="Proteomes" id="UP000751190"/>
    </source>
</evidence>
<gene>
    <name evidence="4" type="ORF">KFE25_008111</name>
</gene>
<dbReference type="Gene3D" id="2.60.120.620">
    <property type="entry name" value="q2cbj1_9rhob like domain"/>
    <property type="match status" value="1"/>
</dbReference>
<dbReference type="SUPFAM" id="SSF51197">
    <property type="entry name" value="Clavaminate synthase-like"/>
    <property type="match status" value="1"/>
</dbReference>
<comment type="cofactor">
    <cofactor evidence="1">
        <name>Fe cation</name>
        <dbReference type="ChEBI" id="CHEBI:24875"/>
    </cofactor>
</comment>
<dbReference type="OrthoDB" id="2328924at2759"/>
<reference evidence="4" key="1">
    <citation type="submission" date="2021-05" db="EMBL/GenBank/DDBJ databases">
        <title>The genome of the haptophyte Pavlova lutheri (Diacronema luteri, Pavlovales) - a model for lipid biosynthesis in eukaryotic algae.</title>
        <authorList>
            <person name="Hulatt C.J."/>
            <person name="Posewitz M.C."/>
        </authorList>
    </citation>
    <scope>NUCLEOTIDE SEQUENCE</scope>
    <source>
        <strain evidence="4">NIVA-4/92</strain>
    </source>
</reference>
<organism evidence="4 5">
    <name type="scientific">Diacronema lutheri</name>
    <name type="common">Unicellular marine alga</name>
    <name type="synonym">Monochrysis lutheri</name>
    <dbReference type="NCBI Taxonomy" id="2081491"/>
    <lineage>
        <taxon>Eukaryota</taxon>
        <taxon>Haptista</taxon>
        <taxon>Haptophyta</taxon>
        <taxon>Pavlovophyceae</taxon>
        <taxon>Pavlovales</taxon>
        <taxon>Pavlovaceae</taxon>
        <taxon>Diacronema</taxon>
    </lineage>
</organism>
<dbReference type="PANTHER" id="PTHR20883">
    <property type="entry name" value="PHYTANOYL-COA DIOXYGENASE DOMAIN CONTAINING 1"/>
    <property type="match status" value="1"/>
</dbReference>
<keyword evidence="2" id="KW-0479">Metal-binding</keyword>
<evidence type="ECO:0008006" key="6">
    <source>
        <dbReference type="Google" id="ProtNLM"/>
    </source>
</evidence>
<dbReference type="PANTHER" id="PTHR20883:SF15">
    <property type="entry name" value="PHYTANOYL-COA DIOXYGENASE DOMAIN-CONTAINING PROTEIN 1"/>
    <property type="match status" value="1"/>
</dbReference>
<keyword evidence="5" id="KW-1185">Reference proteome</keyword>
<keyword evidence="3" id="KW-0408">Iron</keyword>
<dbReference type="Proteomes" id="UP000751190">
    <property type="component" value="Unassembled WGS sequence"/>
</dbReference>
<dbReference type="GO" id="GO:0046872">
    <property type="term" value="F:metal ion binding"/>
    <property type="evidence" value="ECO:0007669"/>
    <property type="project" value="UniProtKB-KW"/>
</dbReference>
<evidence type="ECO:0000256" key="2">
    <source>
        <dbReference type="ARBA" id="ARBA00022723"/>
    </source>
</evidence>
<dbReference type="Pfam" id="PF05721">
    <property type="entry name" value="PhyH"/>
    <property type="match status" value="1"/>
</dbReference>
<evidence type="ECO:0000256" key="3">
    <source>
        <dbReference type="ARBA" id="ARBA00023004"/>
    </source>
</evidence>
<comment type="caution">
    <text evidence="4">The sequence shown here is derived from an EMBL/GenBank/DDBJ whole genome shotgun (WGS) entry which is preliminary data.</text>
</comment>
<sequence length="359" mass="38969">MRLPLTRTRGVTALARLASSFFACQPRCAPPARRLAMSAAPPPAMSAHEKFLFDLNGYIVVRDVFSADEVAAANAAIDAHAGKLCAREAAALRNTLDGSPHSASGPRLDMGGFLGWPKPHCDVFRSVLAHPRLVPYINELCGEGYRLDHQPLIVAQNKGSEGFSLHGGPISGDDGQPKPKFNSELQYRSVNGELWTSLLAVSVHLVDHGPGDGGFCIVRGSHKLNFPVPVDVANGLAPGFEEHLHHPVTKAGDVVIWSEATVHGATPWLAERQRRFVLYRFSPANMGYGRGYTELPSNFYDGMTPLQLAVVQPPYATRLERSIVTAEAARDRPEEAAPVKVRSAAKKAFDKDLFGTNFF</sequence>
<dbReference type="EMBL" id="JAGTXO010000007">
    <property type="protein sequence ID" value="KAG8466732.1"/>
    <property type="molecule type" value="Genomic_DNA"/>
</dbReference>
<proteinExistence type="predicted"/>
<dbReference type="AlphaFoldDB" id="A0A8J6C9P4"/>
<accession>A0A8J6C9P4</accession>
<evidence type="ECO:0000256" key="1">
    <source>
        <dbReference type="ARBA" id="ARBA00001962"/>
    </source>
</evidence>
<dbReference type="InterPro" id="IPR008775">
    <property type="entry name" value="Phytyl_CoA_dOase-like"/>
</dbReference>
<name>A0A8J6C9P4_DIALT</name>